<organism evidence="2 3">
    <name type="scientific">Leptospira gomenensis</name>
    <dbReference type="NCBI Taxonomy" id="2484974"/>
    <lineage>
        <taxon>Bacteria</taxon>
        <taxon>Pseudomonadati</taxon>
        <taxon>Spirochaetota</taxon>
        <taxon>Spirochaetia</taxon>
        <taxon>Leptospirales</taxon>
        <taxon>Leptospiraceae</taxon>
        <taxon>Leptospira</taxon>
    </lineage>
</organism>
<name>A0A5F1YHA8_9LEPT</name>
<dbReference type="SUPFAM" id="SSF140931">
    <property type="entry name" value="Fic-like"/>
    <property type="match status" value="1"/>
</dbReference>
<evidence type="ECO:0000313" key="2">
    <source>
        <dbReference type="EMBL" id="TGK38469.1"/>
    </source>
</evidence>
<dbReference type="InterPro" id="IPR053737">
    <property type="entry name" value="Type_II_TA_Toxin"/>
</dbReference>
<dbReference type="InterPro" id="IPR036597">
    <property type="entry name" value="Fido-like_dom_sf"/>
</dbReference>
<dbReference type="InterPro" id="IPR006440">
    <property type="entry name" value="Doc"/>
</dbReference>
<gene>
    <name evidence="2" type="ORF">EHQ17_02195</name>
</gene>
<dbReference type="NCBIfam" id="TIGR01550">
    <property type="entry name" value="DOC_P1"/>
    <property type="match status" value="1"/>
</dbReference>
<dbReference type="RefSeq" id="WP_135595050.1">
    <property type="nucleotide sequence ID" value="NZ_RQEZ01000088.1"/>
</dbReference>
<sequence>MDYITFDEAKLIHQELVNDFIESGDPIFPSGIKDINLLESAIYKQQAGFNGNLLYNTPISNAAALCYGITSNHAFHNGNKRAGLVALMCHLYKNGITFKETNQKELYNFILDVASHNFSRSKGSPDQDIEIAEMTKWIKKKTRKIEKGDRVITFRKLREILKKFDIVLENPMTSYIDVVKITKKLFGKERRIRLRTIPYHGEGSIISKGALKNIRESALLTEEHGVDSATFYGFASALDAFIVKNQTVLKRLAKT</sequence>
<dbReference type="OrthoDB" id="9802752at2"/>
<dbReference type="Proteomes" id="UP000298277">
    <property type="component" value="Unassembled WGS sequence"/>
</dbReference>
<dbReference type="PROSITE" id="PS51459">
    <property type="entry name" value="FIDO"/>
    <property type="match status" value="1"/>
</dbReference>
<dbReference type="Gene3D" id="1.20.120.1870">
    <property type="entry name" value="Fic/DOC protein, Fido domain"/>
    <property type="match status" value="1"/>
</dbReference>
<protein>
    <submittedName>
        <fullName evidence="2">Type II toxin-antitoxin system death-on-curing family toxin</fullName>
    </submittedName>
</protein>
<comment type="caution">
    <text evidence="2">The sequence shown here is derived from an EMBL/GenBank/DDBJ whole genome shotgun (WGS) entry which is preliminary data.</text>
</comment>
<dbReference type="EMBL" id="RQFA01000010">
    <property type="protein sequence ID" value="TGK38469.1"/>
    <property type="molecule type" value="Genomic_DNA"/>
</dbReference>
<feature type="domain" description="Fido" evidence="1">
    <location>
        <begin position="4"/>
        <end position="140"/>
    </location>
</feature>
<dbReference type="InterPro" id="IPR003812">
    <property type="entry name" value="Fido"/>
</dbReference>
<accession>A0A5F1YHA8</accession>
<dbReference type="AlphaFoldDB" id="A0A5F1YHA8"/>
<reference evidence="2" key="1">
    <citation type="journal article" date="2019" name="PLoS Negl. Trop. Dis.">
        <title>Revisiting the worldwide diversity of Leptospira species in the environment.</title>
        <authorList>
            <person name="Vincent A.T."/>
            <person name="Schiettekatte O."/>
            <person name="Bourhy P."/>
            <person name="Veyrier F.J."/>
            <person name="Picardeau M."/>
        </authorList>
    </citation>
    <scope>NUCLEOTIDE SEQUENCE [LARGE SCALE GENOMIC DNA]</scope>
    <source>
        <strain evidence="2">201800299</strain>
    </source>
</reference>
<proteinExistence type="predicted"/>
<evidence type="ECO:0000313" key="3">
    <source>
        <dbReference type="Proteomes" id="UP000298277"/>
    </source>
</evidence>
<keyword evidence="3" id="KW-1185">Reference proteome</keyword>
<dbReference type="GO" id="GO:0016301">
    <property type="term" value="F:kinase activity"/>
    <property type="evidence" value="ECO:0007669"/>
    <property type="project" value="InterPro"/>
</dbReference>
<dbReference type="Pfam" id="PF02661">
    <property type="entry name" value="Fic"/>
    <property type="match status" value="1"/>
</dbReference>
<evidence type="ECO:0000259" key="1">
    <source>
        <dbReference type="PROSITE" id="PS51459"/>
    </source>
</evidence>